<dbReference type="EMBL" id="JARAOO010000011">
    <property type="protein sequence ID" value="KAJ7951932.1"/>
    <property type="molecule type" value="Genomic_DNA"/>
</dbReference>
<keyword evidence="3" id="KW-1185">Reference proteome</keyword>
<evidence type="ECO:0000313" key="2">
    <source>
        <dbReference type="EMBL" id="KAJ7951933.1"/>
    </source>
</evidence>
<evidence type="ECO:0000313" key="3">
    <source>
        <dbReference type="Proteomes" id="UP001163823"/>
    </source>
</evidence>
<protein>
    <submittedName>
        <fullName evidence="2">Calcium-binding EF-hand family protein isoform 1</fullName>
    </submittedName>
</protein>
<evidence type="ECO:0000256" key="1">
    <source>
        <dbReference type="SAM" id="MobiDB-lite"/>
    </source>
</evidence>
<comment type="caution">
    <text evidence="2">The sequence shown here is derived from an EMBL/GenBank/DDBJ whole genome shotgun (WGS) entry which is preliminary data.</text>
</comment>
<proteinExistence type="predicted"/>
<dbReference type="EMBL" id="JARAOO010000011">
    <property type="protein sequence ID" value="KAJ7951933.1"/>
    <property type="molecule type" value="Genomic_DNA"/>
</dbReference>
<name>A0AAD7L5G5_QUISA</name>
<organism evidence="2 3">
    <name type="scientific">Quillaja saponaria</name>
    <name type="common">Soap bark tree</name>
    <dbReference type="NCBI Taxonomy" id="32244"/>
    <lineage>
        <taxon>Eukaryota</taxon>
        <taxon>Viridiplantae</taxon>
        <taxon>Streptophyta</taxon>
        <taxon>Embryophyta</taxon>
        <taxon>Tracheophyta</taxon>
        <taxon>Spermatophyta</taxon>
        <taxon>Magnoliopsida</taxon>
        <taxon>eudicotyledons</taxon>
        <taxon>Gunneridae</taxon>
        <taxon>Pentapetalae</taxon>
        <taxon>rosids</taxon>
        <taxon>fabids</taxon>
        <taxon>Fabales</taxon>
        <taxon>Quillajaceae</taxon>
        <taxon>Quillaja</taxon>
    </lineage>
</organism>
<sequence>MESQVYDRLVAEYSCSLQKCEDILLRLEMEITPLKSEINSRKERSRSKKFNASSSKQASNDKFRLVNKTSVEDGMSRQREMHRIYELQESCQSSMDFSSLSKGKGELQCVKIECINKRLKIMEEEMKTTKQAFFSTVKERTELVNEIYQKFQAIQHHLCLSNEATGEPFSYDACIVNPRKDERSGLPEVLCKDSNPSIIIREHRATSYLSRKLLDVHPHIADSSI</sequence>
<dbReference type="AlphaFoldDB" id="A0AAD7L5G5"/>
<accession>A0AAD7L5G5</accession>
<gene>
    <name evidence="2" type="ORF">O6P43_027908</name>
</gene>
<dbReference type="KEGG" id="qsa:O6P43_027908"/>
<reference evidence="2" key="1">
    <citation type="journal article" date="2023" name="Science">
        <title>Elucidation of the pathway for biosynthesis of saponin adjuvants from the soapbark tree.</title>
        <authorList>
            <person name="Reed J."/>
            <person name="Orme A."/>
            <person name="El-Demerdash A."/>
            <person name="Owen C."/>
            <person name="Martin L.B.B."/>
            <person name="Misra R.C."/>
            <person name="Kikuchi S."/>
            <person name="Rejzek M."/>
            <person name="Martin A.C."/>
            <person name="Harkess A."/>
            <person name="Leebens-Mack J."/>
            <person name="Louveau T."/>
            <person name="Stephenson M.J."/>
            <person name="Osbourn A."/>
        </authorList>
    </citation>
    <scope>NUCLEOTIDE SEQUENCE</scope>
    <source>
        <strain evidence="2">S10</strain>
    </source>
</reference>
<dbReference type="Proteomes" id="UP001163823">
    <property type="component" value="Chromosome 11"/>
</dbReference>
<feature type="region of interest" description="Disordered" evidence="1">
    <location>
        <begin position="38"/>
        <end position="60"/>
    </location>
</feature>